<dbReference type="Proteomes" id="UP001553843">
    <property type="component" value="Unassembled WGS sequence"/>
</dbReference>
<dbReference type="InterPro" id="IPR052044">
    <property type="entry name" value="PKS_Associated_Protein"/>
</dbReference>
<dbReference type="Pfam" id="PF07883">
    <property type="entry name" value="Cupin_2"/>
    <property type="match status" value="1"/>
</dbReference>
<feature type="region of interest" description="Disordered" evidence="1">
    <location>
        <begin position="116"/>
        <end position="144"/>
    </location>
</feature>
<comment type="caution">
    <text evidence="3">The sequence shown here is derived from an EMBL/GenBank/DDBJ whole genome shotgun (WGS) entry which is preliminary data.</text>
</comment>
<gene>
    <name evidence="3" type="ORF">AB0887_37840</name>
</gene>
<evidence type="ECO:0000259" key="2">
    <source>
        <dbReference type="Pfam" id="PF07883"/>
    </source>
</evidence>
<dbReference type="InterPro" id="IPR014710">
    <property type="entry name" value="RmlC-like_jellyroll"/>
</dbReference>
<name>A0ABV3M7I2_9ACTN</name>
<dbReference type="InterPro" id="IPR016672">
    <property type="entry name" value="Polyketide_Synth_CurC_prd"/>
</dbReference>
<dbReference type="RefSeq" id="WP_127910579.1">
    <property type="nucleotide sequence ID" value="NZ_JBEYRR010000001.1"/>
</dbReference>
<dbReference type="CDD" id="cd06991">
    <property type="entry name" value="cupin_TcmJ-like"/>
    <property type="match status" value="1"/>
</dbReference>
<dbReference type="PANTHER" id="PTHR36114:SF1">
    <property type="entry name" value="16.7 KDA PROTEIN IN WHIE LOCUS"/>
    <property type="match status" value="1"/>
</dbReference>
<dbReference type="PANTHER" id="PTHR36114">
    <property type="entry name" value="16.7 KDA PROTEIN IN WHIE LOCUS"/>
    <property type="match status" value="1"/>
</dbReference>
<dbReference type="Gene3D" id="2.60.120.10">
    <property type="entry name" value="Jelly Rolls"/>
    <property type="match status" value="1"/>
</dbReference>
<keyword evidence="4" id="KW-1185">Reference proteome</keyword>
<reference evidence="3 4" key="1">
    <citation type="submission" date="2024-06" db="EMBL/GenBank/DDBJ databases">
        <title>The Natural Products Discovery Center: Release of the First 8490 Sequenced Strains for Exploring Actinobacteria Biosynthetic Diversity.</title>
        <authorList>
            <person name="Kalkreuter E."/>
            <person name="Kautsar S.A."/>
            <person name="Yang D."/>
            <person name="Bader C.D."/>
            <person name="Teijaro C.N."/>
            <person name="Fluegel L."/>
            <person name="Davis C.M."/>
            <person name="Simpson J.R."/>
            <person name="Lauterbach L."/>
            <person name="Steele A.D."/>
            <person name="Gui C."/>
            <person name="Meng S."/>
            <person name="Li G."/>
            <person name="Viehrig K."/>
            <person name="Ye F."/>
            <person name="Su P."/>
            <person name="Kiefer A.F."/>
            <person name="Nichols A."/>
            <person name="Cepeda A.J."/>
            <person name="Yan W."/>
            <person name="Fan B."/>
            <person name="Jiang Y."/>
            <person name="Adhikari A."/>
            <person name="Zheng C.-J."/>
            <person name="Schuster L."/>
            <person name="Cowan T.M."/>
            <person name="Smanski M.J."/>
            <person name="Chevrette M.G."/>
            <person name="De Carvalho L.P.S."/>
            <person name="Shen B."/>
        </authorList>
    </citation>
    <scope>NUCLEOTIDE SEQUENCE [LARGE SCALE GENOMIC DNA]</scope>
    <source>
        <strain evidence="3 4">NPDC047833</strain>
    </source>
</reference>
<evidence type="ECO:0000313" key="3">
    <source>
        <dbReference type="EMBL" id="MEW2367673.1"/>
    </source>
</evidence>
<dbReference type="InterPro" id="IPR013096">
    <property type="entry name" value="Cupin_2"/>
</dbReference>
<protein>
    <submittedName>
        <fullName evidence="3">Cupin domain-containing protein</fullName>
    </submittedName>
</protein>
<evidence type="ECO:0000313" key="4">
    <source>
        <dbReference type="Proteomes" id="UP001553843"/>
    </source>
</evidence>
<feature type="domain" description="Cupin type-2" evidence="2">
    <location>
        <begin position="41"/>
        <end position="107"/>
    </location>
</feature>
<accession>A0ABV3M7I2</accession>
<dbReference type="EMBL" id="JBEYRS010000029">
    <property type="protein sequence ID" value="MEW2367673.1"/>
    <property type="molecule type" value="Genomic_DNA"/>
</dbReference>
<dbReference type="InterPro" id="IPR011051">
    <property type="entry name" value="RmlC_Cupin_sf"/>
</dbReference>
<sequence>MNAEQQRVSLASIEPNRRRGGDLRLTLGPKTVGATSGFGGFLKLQPGELITEHFHPYSEEFLYVIAGDLEMSLNGEKVALTAGDSLLVPISVRHRLVNTGTTQADVIFHLSPLAPRPDLGHVDTEPPTNASEPHIPVGTPNPSS</sequence>
<organism evidence="3 4">
    <name type="scientific">Streptomyces huasconensis</name>
    <dbReference type="NCBI Taxonomy" id="1854574"/>
    <lineage>
        <taxon>Bacteria</taxon>
        <taxon>Bacillati</taxon>
        <taxon>Actinomycetota</taxon>
        <taxon>Actinomycetes</taxon>
        <taxon>Kitasatosporales</taxon>
        <taxon>Streptomycetaceae</taxon>
        <taxon>Streptomyces</taxon>
    </lineage>
</organism>
<dbReference type="SUPFAM" id="SSF51182">
    <property type="entry name" value="RmlC-like cupins"/>
    <property type="match status" value="1"/>
</dbReference>
<evidence type="ECO:0000256" key="1">
    <source>
        <dbReference type="SAM" id="MobiDB-lite"/>
    </source>
</evidence>
<dbReference type="PIRSF" id="PIRSF016602">
    <property type="entry name" value="CurC_prd"/>
    <property type="match status" value="1"/>
</dbReference>
<proteinExistence type="predicted"/>